<dbReference type="SMART" id="SM00028">
    <property type="entry name" value="TPR"/>
    <property type="match status" value="5"/>
</dbReference>
<sequence length="784" mass="87515">MTSNLHIESQTTKKYDLPLSHLDYSYIEKCSNVRELEKILSILRSGDEGMYPDLEKFAEKRLETLNPKSHVLRKESAILRAGDLEHGDWKNIQEDLKTWTHSMHKKDSDNSLAAPVAKSQGDIVEVDENLPPVRSTNIVLEGKKQKKPVEKKKKKVMPRDYKEWDKFDVEEELKSVSTDENKAAVKTKGNGVSLEIDTTGMSEEEKDLKANREKDKGNEAFRCQDFDEAVIYYSRSISLMPIAASYNNRALAYLKLKKWDKAIRDCNSVLNIEVDNIKALMRRGTAYKSKKDFKKACADLDKVLELESNNKKAEDLLKEVRMEMTQEEKERKERGGRRMVIEEVDSEDDDAEEEIEVDKPVVNGYGPHDKCVSPLSVAAESDSKEQDNHGSPEVLQEINSSPSLQQTCPVSAVSTEVLETPPLLESSLCNKTDLSQDASSNVTSPGIPEMCSQKDGTLSPASNLPPLETSALPSTEALDTSLPGKLSQQDTSFLKSEVFSSHDKSESSAETAQVASQETSIPSVPCAESQQSRPLFVQLPLPPVVSDLKDEGNILFRSGQYGEAIEKYYEAIVNLEKESDQQVNLSVLLSNRAACHLKTGNLSHAVSDCSLSLHLVPHGIKTLLRRAAAYEGLEKYAEAYVDYKHAISLDNFTDQAHQGSARCQNMLQQRFGSISWREKIPPLLLVKDWEVPLIVDQAEANKLISSTITLTDQDKPSPIDEAKTPLLTEEKEASFTEVQITESTALPHQLPVIEKQEVIPETITSSSNNSIPQQKKIVEQPSKE</sequence>
<evidence type="ECO:0000256" key="3">
    <source>
        <dbReference type="ARBA" id="ARBA00022737"/>
    </source>
</evidence>
<dbReference type="Gene3D" id="1.25.40.10">
    <property type="entry name" value="Tetratricopeptide repeat domain"/>
    <property type="match status" value="2"/>
</dbReference>
<evidence type="ECO:0000256" key="6">
    <source>
        <dbReference type="SAM" id="MobiDB-lite"/>
    </source>
</evidence>
<feature type="compositionally biased region" description="Polar residues" evidence="6">
    <location>
        <begin position="762"/>
        <end position="773"/>
    </location>
</feature>
<gene>
    <name evidence="7" type="primary">ORF173891</name>
</gene>
<evidence type="ECO:0000256" key="1">
    <source>
        <dbReference type="ARBA" id="ARBA00004496"/>
    </source>
</evidence>
<evidence type="ECO:0000313" key="7">
    <source>
        <dbReference type="EMBL" id="CEK89972.1"/>
    </source>
</evidence>
<accession>A0A0B7BAS3</accession>
<feature type="repeat" description="TPR" evidence="5">
    <location>
        <begin position="277"/>
        <end position="310"/>
    </location>
</feature>
<protein>
    <recommendedName>
        <fullName evidence="8">Sperm-associated antigen 1</fullName>
    </recommendedName>
</protein>
<dbReference type="GO" id="GO:0005739">
    <property type="term" value="C:mitochondrion"/>
    <property type="evidence" value="ECO:0007669"/>
    <property type="project" value="TreeGrafter"/>
</dbReference>
<evidence type="ECO:0000256" key="2">
    <source>
        <dbReference type="ARBA" id="ARBA00022490"/>
    </source>
</evidence>
<dbReference type="PROSITE" id="PS50005">
    <property type="entry name" value="TPR"/>
    <property type="match status" value="1"/>
</dbReference>
<name>A0A0B7BAS3_9EUPU</name>
<keyword evidence="3" id="KW-0677">Repeat</keyword>
<dbReference type="InterPro" id="IPR019734">
    <property type="entry name" value="TPR_rpt"/>
</dbReference>
<dbReference type="PANTHER" id="PTHR45984">
    <property type="entry name" value="RNA (RNA) POLYMERASE II ASSOCIATED PROTEIN HOMOLOG"/>
    <property type="match status" value="1"/>
</dbReference>
<evidence type="ECO:0000256" key="4">
    <source>
        <dbReference type="ARBA" id="ARBA00022803"/>
    </source>
</evidence>
<evidence type="ECO:0008006" key="8">
    <source>
        <dbReference type="Google" id="ProtNLM"/>
    </source>
</evidence>
<feature type="compositionally biased region" description="Acidic residues" evidence="6">
    <location>
        <begin position="342"/>
        <end position="356"/>
    </location>
</feature>
<dbReference type="AlphaFoldDB" id="A0A0B7BAS3"/>
<comment type="subcellular location">
    <subcellularLocation>
        <location evidence="1">Cytoplasm</location>
    </subcellularLocation>
</comment>
<feature type="region of interest" description="Disordered" evidence="6">
    <location>
        <begin position="761"/>
        <end position="784"/>
    </location>
</feature>
<organism evidence="7">
    <name type="scientific">Arion vulgaris</name>
    <dbReference type="NCBI Taxonomy" id="1028688"/>
    <lineage>
        <taxon>Eukaryota</taxon>
        <taxon>Metazoa</taxon>
        <taxon>Spiralia</taxon>
        <taxon>Lophotrochozoa</taxon>
        <taxon>Mollusca</taxon>
        <taxon>Gastropoda</taxon>
        <taxon>Heterobranchia</taxon>
        <taxon>Euthyneura</taxon>
        <taxon>Panpulmonata</taxon>
        <taxon>Eupulmonata</taxon>
        <taxon>Stylommatophora</taxon>
        <taxon>Helicina</taxon>
        <taxon>Arionoidea</taxon>
        <taxon>Arionidae</taxon>
        <taxon>Arion</taxon>
    </lineage>
</organism>
<reference evidence="7" key="1">
    <citation type="submission" date="2014-12" db="EMBL/GenBank/DDBJ databases">
        <title>Insight into the proteome of Arion vulgaris.</title>
        <authorList>
            <person name="Aradska J."/>
            <person name="Bulat T."/>
            <person name="Smidak R."/>
            <person name="Sarate P."/>
            <person name="Gangsoo J."/>
            <person name="Sialana F."/>
            <person name="Bilban M."/>
            <person name="Lubec G."/>
        </authorList>
    </citation>
    <scope>NUCLEOTIDE SEQUENCE</scope>
    <source>
        <tissue evidence="7">Skin</tissue>
    </source>
</reference>
<keyword evidence="2" id="KW-0963">Cytoplasm</keyword>
<evidence type="ECO:0000256" key="5">
    <source>
        <dbReference type="PROSITE-ProRule" id="PRU00339"/>
    </source>
</evidence>
<dbReference type="SUPFAM" id="SSF48452">
    <property type="entry name" value="TPR-like"/>
    <property type="match status" value="2"/>
</dbReference>
<feature type="region of interest" description="Disordered" evidence="6">
    <location>
        <begin position="435"/>
        <end position="471"/>
    </location>
</feature>
<feature type="compositionally biased region" description="Basic and acidic residues" evidence="6">
    <location>
        <begin position="381"/>
        <end position="390"/>
    </location>
</feature>
<dbReference type="InterPro" id="IPR011990">
    <property type="entry name" value="TPR-like_helical_dom_sf"/>
</dbReference>
<dbReference type="EMBL" id="HACG01043107">
    <property type="protein sequence ID" value="CEK89972.1"/>
    <property type="molecule type" value="Transcribed_RNA"/>
</dbReference>
<feature type="compositionally biased region" description="Polar residues" evidence="6">
    <location>
        <begin position="508"/>
        <end position="525"/>
    </location>
</feature>
<keyword evidence="4 5" id="KW-0802">TPR repeat</keyword>
<proteinExistence type="predicted"/>
<dbReference type="GO" id="GO:0031072">
    <property type="term" value="F:heat shock protein binding"/>
    <property type="evidence" value="ECO:0007669"/>
    <property type="project" value="TreeGrafter"/>
</dbReference>
<dbReference type="GO" id="GO:0005829">
    <property type="term" value="C:cytosol"/>
    <property type="evidence" value="ECO:0007669"/>
    <property type="project" value="TreeGrafter"/>
</dbReference>
<dbReference type="GO" id="GO:0006626">
    <property type="term" value="P:protein targeting to mitochondrion"/>
    <property type="evidence" value="ECO:0007669"/>
    <property type="project" value="TreeGrafter"/>
</dbReference>
<dbReference type="PANTHER" id="PTHR45984:SF1">
    <property type="entry name" value="SPAG1 AXONEMAL DYNEIN ASSEMBLY FACTOR"/>
    <property type="match status" value="1"/>
</dbReference>
<feature type="region of interest" description="Disordered" evidence="6">
    <location>
        <begin position="325"/>
        <end position="395"/>
    </location>
</feature>
<feature type="non-terminal residue" evidence="7">
    <location>
        <position position="784"/>
    </location>
</feature>
<dbReference type="Pfam" id="PF13181">
    <property type="entry name" value="TPR_8"/>
    <property type="match status" value="2"/>
</dbReference>
<feature type="region of interest" description="Disordered" evidence="6">
    <location>
        <begin position="497"/>
        <end position="525"/>
    </location>
</feature>
<feature type="compositionally biased region" description="Polar residues" evidence="6">
    <location>
        <begin position="435"/>
        <end position="444"/>
    </location>
</feature>
<dbReference type="InterPro" id="IPR051982">
    <property type="entry name" value="CiliaryAsmbly_MitoImport"/>
</dbReference>